<dbReference type="HOGENOM" id="CLU_327530_0_0_3"/>
<sequence length="878" mass="102082">MLVIRKQQKEVLLAASSKEPKNPGEECLQQLAKKALDSLNKKASGAKASEAKDWLIFRDPTTQIFLGSQRDSALMLKSAAIHPLQPLENVHQRMVREVGRSIENSDIRQQKEQAKLNEFFPFDAGNPQPMTTENVAGEDDNFSTDQLLTARMKLVKIVRVIKNEIANVNKPNDTIDNNKFASVKQEMKSLVDEFDKIIQRFQTNDISQIPILDLAQKYLNNRKSDIEKASDWQSLKKLSYDYLYPAVELLNRALNGLARVQMFYNIEPFYLFRLLVVFRLESNEKISEDDKRKVSGDLTGLLNNKRDWLENWLKQKLRDLDAALQNDKDVFFHLKGGRAVAYLTRKPDNGENDWDTSIVINPHLEADEWYKKFNQVHNLVLQKLNEFKREFFVLVHENADKFNQSLSLSILEADNVDAIDEYPDEHELADDYDERDAEPLKTLVVLNEEVENESRIDLFPKYVANCKAELIDIGIPRRDTIEAFEQWSHTKSELIKRKWTEEIPIPSHLYYIDEYVRMIREALTNMSSSMPKTPKRIRRLYEILDGGYDDGDNNEQYTLSKLIDKEWSKINSSICPKAVQIIKNNQNQAIKRVLTVILQQFMQAYELNYRVELARIFDQFFEDKSKDVKPKIEYLPELEQAIDEDDKFDESTHRKLLQWIDFAESVSTKFEYHFIEKAKFWGFSKQSGENGKPRRKSLESFVKALYTGSIFSPEQELEVQFVITGSFAAYLYADYASSDKLAELDPVDTIEMKLLCYPKRDDIDKNHMEALLKLALNKFISDDPNHQFSVEYREGGLALVSWHKEETIGAFTYKPLVAKITIDSKWSQLAFIWGFPVISLRDLIREYDTNSAEAEEFGAKQRLRRTSSILKEILTKYD</sequence>
<organism evidence="1 2">
    <name type="scientific">Coleofasciculus chthonoplastes PCC 7420</name>
    <dbReference type="NCBI Taxonomy" id="118168"/>
    <lineage>
        <taxon>Bacteria</taxon>
        <taxon>Bacillati</taxon>
        <taxon>Cyanobacteriota</taxon>
        <taxon>Cyanophyceae</taxon>
        <taxon>Coleofasciculales</taxon>
        <taxon>Coleofasciculaceae</taxon>
        <taxon>Coleofasciculus</taxon>
    </lineage>
</organism>
<dbReference type="Proteomes" id="UP000003835">
    <property type="component" value="Unassembled WGS sequence"/>
</dbReference>
<dbReference type="RefSeq" id="WP_006100282.1">
    <property type="nucleotide sequence ID" value="NZ_DS989846.1"/>
</dbReference>
<accession>B4VNJ1</accession>
<dbReference type="EMBL" id="DS989846">
    <property type="protein sequence ID" value="EDX76554.1"/>
    <property type="molecule type" value="Genomic_DNA"/>
</dbReference>
<protein>
    <submittedName>
        <fullName evidence="1">Uncharacterized protein</fullName>
    </submittedName>
</protein>
<dbReference type="OrthoDB" id="7313941at2"/>
<gene>
    <name evidence="1" type="ORF">MC7420_4810</name>
</gene>
<evidence type="ECO:0000313" key="1">
    <source>
        <dbReference type="EMBL" id="EDX76554.1"/>
    </source>
</evidence>
<reference evidence="1 2" key="1">
    <citation type="submission" date="2008-07" db="EMBL/GenBank/DDBJ databases">
        <authorList>
            <person name="Tandeau de Marsac N."/>
            <person name="Ferriera S."/>
            <person name="Johnson J."/>
            <person name="Kravitz S."/>
            <person name="Beeson K."/>
            <person name="Sutton G."/>
            <person name="Rogers Y.-H."/>
            <person name="Friedman R."/>
            <person name="Frazier M."/>
            <person name="Venter J.C."/>
        </authorList>
    </citation>
    <scope>NUCLEOTIDE SEQUENCE [LARGE SCALE GENOMIC DNA]</scope>
    <source>
        <strain evidence="1 2">PCC 7420</strain>
    </source>
</reference>
<dbReference type="AlphaFoldDB" id="B4VNJ1"/>
<name>B4VNJ1_9CYAN</name>
<proteinExistence type="predicted"/>
<keyword evidence="2" id="KW-1185">Reference proteome</keyword>
<dbReference type="STRING" id="118168.MC7420_4810"/>
<evidence type="ECO:0000313" key="2">
    <source>
        <dbReference type="Proteomes" id="UP000003835"/>
    </source>
</evidence>